<dbReference type="OrthoDB" id="253051at2"/>
<dbReference type="Gene3D" id="2.60.40.10">
    <property type="entry name" value="Immunoglobulins"/>
    <property type="match status" value="1"/>
</dbReference>
<organism evidence="4 5">
    <name type="scientific">Allopontixanthobacter sediminis</name>
    <dbReference type="NCBI Taxonomy" id="1689985"/>
    <lineage>
        <taxon>Bacteria</taxon>
        <taxon>Pseudomonadati</taxon>
        <taxon>Pseudomonadota</taxon>
        <taxon>Alphaproteobacteria</taxon>
        <taxon>Sphingomonadales</taxon>
        <taxon>Erythrobacteraceae</taxon>
        <taxon>Allopontixanthobacter</taxon>
    </lineage>
</organism>
<accession>A0A845BDW5</accession>
<feature type="chain" id="PRO_5032587650" evidence="1">
    <location>
        <begin position="22"/>
        <end position="488"/>
    </location>
</feature>
<feature type="signal peptide" evidence="1">
    <location>
        <begin position="1"/>
        <end position="21"/>
    </location>
</feature>
<dbReference type="InterPro" id="IPR048527">
    <property type="entry name" value="Sde182_C"/>
</dbReference>
<protein>
    <submittedName>
        <fullName evidence="4">DUF1593 domain-containing protein</fullName>
    </submittedName>
</protein>
<comment type="caution">
    <text evidence="4">The sequence shown here is derived from an EMBL/GenBank/DDBJ whole genome shotgun (WGS) entry which is preliminary data.</text>
</comment>
<sequence>MGFWLRPALVAALIVSIPAAAAGQVAAPVSSVTKPRLFILTDIEADPDDTQSLIRLLLYANEIDLEGLVATTSVHQKNRIAPESIRRVIAEYAKVRGNLARHDTAFPQAAALYRLVGSGQPVYGTAGVGSGKSTDGSRRLIAALERPDPRPLWVAGWGGPNTLAQALHDIRATRSPEAAKRLISKLRVYTISDQDDSGPWMRKEFPQLFYVVSPGGYGAATWTAINSVVEGIDNTAISNGWFAEHIQQGHGPLGAAYPDTAYGVEGDTPSFLGLIPNGLNVPERPDWGGWGGRYELRTPERSTTNPDGFNGGVPVPAETRPIWTNAVDSFKPYVAKPYGRAIGQLDRTFTGFRETLWRWRDEFQNDFAARMDWTVKTPADANHPPVVRLAHPDRVTVRSGDTVPLSALGTTDPDGDSLSYQWFQYPEAGTYPKTIEMWGAENLYARGFTAPVVDRPSEAHFILKVTDKGTPALTRYRRVVVTILPKGS</sequence>
<dbReference type="Gene3D" id="3.90.245.10">
    <property type="entry name" value="Ribonucleoside hydrolase-like"/>
    <property type="match status" value="1"/>
</dbReference>
<dbReference type="Pfam" id="PF07632">
    <property type="entry name" value="Sde182_NH-like"/>
    <property type="match status" value="1"/>
</dbReference>
<dbReference type="SUPFAM" id="SSF53590">
    <property type="entry name" value="Nucleoside hydrolase"/>
    <property type="match status" value="1"/>
</dbReference>
<proteinExistence type="predicted"/>
<gene>
    <name evidence="4" type="ORF">GRI65_14960</name>
</gene>
<dbReference type="Pfam" id="PF21027">
    <property type="entry name" value="Sde0182_C"/>
    <property type="match status" value="1"/>
</dbReference>
<dbReference type="InterPro" id="IPR036452">
    <property type="entry name" value="Ribo_hydro-like"/>
</dbReference>
<dbReference type="Proteomes" id="UP000431922">
    <property type="component" value="Unassembled WGS sequence"/>
</dbReference>
<name>A0A845BDW5_9SPHN</name>
<feature type="domain" description="Cellulose-binding Sde182 nucleoside hydrolase-like" evidence="2">
    <location>
        <begin position="36"/>
        <end position="294"/>
    </location>
</feature>
<feature type="domain" description="Cellulose-binding Sde182 C-terminal" evidence="3">
    <location>
        <begin position="402"/>
        <end position="483"/>
    </location>
</feature>
<keyword evidence="1" id="KW-0732">Signal</keyword>
<dbReference type="AlphaFoldDB" id="A0A845BDW5"/>
<dbReference type="InterPro" id="IPR013783">
    <property type="entry name" value="Ig-like_fold"/>
</dbReference>
<dbReference type="InterPro" id="IPR011483">
    <property type="entry name" value="Sde182_NH-like"/>
</dbReference>
<evidence type="ECO:0000256" key="1">
    <source>
        <dbReference type="SAM" id="SignalP"/>
    </source>
</evidence>
<dbReference type="EMBL" id="WTYL01000006">
    <property type="protein sequence ID" value="MXP45749.1"/>
    <property type="molecule type" value="Genomic_DNA"/>
</dbReference>
<evidence type="ECO:0000259" key="3">
    <source>
        <dbReference type="Pfam" id="PF21027"/>
    </source>
</evidence>
<evidence type="ECO:0000259" key="2">
    <source>
        <dbReference type="Pfam" id="PF07632"/>
    </source>
</evidence>
<keyword evidence="5" id="KW-1185">Reference proteome</keyword>
<evidence type="ECO:0000313" key="4">
    <source>
        <dbReference type="EMBL" id="MXP45749.1"/>
    </source>
</evidence>
<evidence type="ECO:0000313" key="5">
    <source>
        <dbReference type="Proteomes" id="UP000431922"/>
    </source>
</evidence>
<reference evidence="4 5" key="1">
    <citation type="submission" date="2019-12" db="EMBL/GenBank/DDBJ databases">
        <title>Genomic-based taxomic classification of the family Erythrobacteraceae.</title>
        <authorList>
            <person name="Xu L."/>
        </authorList>
    </citation>
    <scope>NUCLEOTIDE SEQUENCE [LARGE SCALE GENOMIC DNA]</scope>
    <source>
        <strain evidence="4 5">KCTC 42453</strain>
    </source>
</reference>
<dbReference type="GO" id="GO:0016799">
    <property type="term" value="F:hydrolase activity, hydrolyzing N-glycosyl compounds"/>
    <property type="evidence" value="ECO:0007669"/>
    <property type="project" value="InterPro"/>
</dbReference>